<protein>
    <submittedName>
        <fullName evidence="1">Uncharacterized protein</fullName>
    </submittedName>
</protein>
<gene>
    <name evidence="1" type="ORF">Desfe_0194</name>
</gene>
<proteinExistence type="predicted"/>
<dbReference type="AlphaFoldDB" id="I3XQ81"/>
<dbReference type="OrthoDB" id="377011at2157"/>
<evidence type="ECO:0000313" key="1">
    <source>
        <dbReference type="EMBL" id="AFL66105.1"/>
    </source>
</evidence>
<reference evidence="1 2" key="1">
    <citation type="journal article" date="2012" name="J. Bacteriol.">
        <title>Complete Genome Sequence of Desulfurococcus fermentans, a Hyperthermophilic Cellulolytic Crenarchaeon Isolated from a Freshwater Hot Spring in Kamchatka, Russia.</title>
        <authorList>
            <person name="Susanti D."/>
            <person name="Johnson E.F."/>
            <person name="Rodriguez J.R."/>
            <person name="Anderson I."/>
            <person name="Perevalova A.A."/>
            <person name="Kyrpides N."/>
            <person name="Lucas S."/>
            <person name="Han J."/>
            <person name="Lapidus A."/>
            <person name="Cheng J.F."/>
            <person name="Goodwin L."/>
            <person name="Pitluck S."/>
            <person name="Mavrommatis K."/>
            <person name="Peters L."/>
            <person name="Land M.L."/>
            <person name="Hauser L."/>
            <person name="Gopalan V."/>
            <person name="Chan P.P."/>
            <person name="Lowe T.M."/>
            <person name="Atomi H."/>
            <person name="Bonch-Osmolovskaya E.A."/>
            <person name="Woyke T."/>
            <person name="Mukhopadhyay B."/>
        </authorList>
    </citation>
    <scope>NUCLEOTIDE SEQUENCE [LARGE SCALE GENOMIC DNA]</scope>
    <source>
        <strain evidence="1 2">DSM 16532</strain>
    </source>
</reference>
<organism evidence="1 2">
    <name type="scientific">Desulfurococcus amylolyticus DSM 16532</name>
    <dbReference type="NCBI Taxonomy" id="768672"/>
    <lineage>
        <taxon>Archaea</taxon>
        <taxon>Thermoproteota</taxon>
        <taxon>Thermoprotei</taxon>
        <taxon>Desulfurococcales</taxon>
        <taxon>Desulfurococcaceae</taxon>
        <taxon>Desulfurococcus</taxon>
    </lineage>
</organism>
<dbReference type="KEGG" id="dfd:Desfe_0194"/>
<accession>I3XQ81</accession>
<name>I3XQ81_DESAM</name>
<evidence type="ECO:0000313" key="2">
    <source>
        <dbReference type="Proteomes" id="UP000006175"/>
    </source>
</evidence>
<dbReference type="HOGENOM" id="CLU_2949112_0_0_2"/>
<dbReference type="eggNOG" id="arCOG08833">
    <property type="taxonomic scope" value="Archaea"/>
</dbReference>
<keyword evidence="2" id="KW-1185">Reference proteome</keyword>
<dbReference type="GeneID" id="13062529"/>
<dbReference type="Proteomes" id="UP000006175">
    <property type="component" value="Chromosome"/>
</dbReference>
<dbReference type="RefSeq" id="WP_014767009.1">
    <property type="nucleotide sequence ID" value="NC_018001.1"/>
</dbReference>
<sequence length="59" mass="7046">MSIYRPGKDKKQVIDDMLKDLDPSLREIARVILENMSLEELVEVDREELYKRLKKQAKQ</sequence>
<dbReference type="EMBL" id="CP003321">
    <property type="protein sequence ID" value="AFL66105.1"/>
    <property type="molecule type" value="Genomic_DNA"/>
</dbReference>